<dbReference type="EMBL" id="MCOG01000029">
    <property type="protein sequence ID" value="ORY74450.1"/>
    <property type="molecule type" value="Genomic_DNA"/>
</dbReference>
<proteinExistence type="predicted"/>
<dbReference type="PANTHER" id="PTHR13832:SF792">
    <property type="entry name" value="GM14286P"/>
    <property type="match status" value="1"/>
</dbReference>
<dbReference type="InterPro" id="IPR015655">
    <property type="entry name" value="PP2C"/>
</dbReference>
<dbReference type="Gene3D" id="3.60.40.10">
    <property type="entry name" value="PPM-type phosphatase domain"/>
    <property type="match status" value="1"/>
</dbReference>
<sequence>MVTRFLRKHEFSTFSKEEKKEEEKSEEIQDENNENASINKKDESKAISQNNTTSVIGYENNYVNSNNPIEDQHTEAYYKDKLIFGVYDGHSGTECGKIVAKQLHNYIASALQKVKLPKIPENPDNDNTLDNKRKMKIEERVNKMSEALKKAFVNLDNDIVNGNVNFTEDEIDEEDEKDIGKIYTSPLDSEETVKKQMMTALSGACALVAVVDNETDDLYVACTGDSRAVLGRKVKNNNSNENNDNECSGKDYVYEAIPLSIDQTLRNEDEVKRMMKEHPNESETMFIRNRVLGGLMPTRTFGDSRYKWSSKVQRSIVIPKFISRRPLPFYYTPPYITAEPVVTCHPLSEEDQFLVMATDGIWDVLSNEDVVNLVSQHLEERRKNEQKKEVSETKLPPSLLIKKKTEEKMKNSSNNLIISERQVPAILKDSNSATHVIRNALGGSDDKYISDLLSIPSPKCRNYRDDMTVTIIYFDKDKNKSQAEKLDISKHFINAKPKYSSKKNLLNEWVKFSNKK</sequence>
<dbReference type="SMART" id="SM00332">
    <property type="entry name" value="PP2Cc"/>
    <property type="match status" value="1"/>
</dbReference>
<dbReference type="GO" id="GO:0005739">
    <property type="term" value="C:mitochondrion"/>
    <property type="evidence" value="ECO:0007669"/>
    <property type="project" value="TreeGrafter"/>
</dbReference>
<feature type="compositionally biased region" description="Basic and acidic residues" evidence="1">
    <location>
        <begin position="8"/>
        <end position="27"/>
    </location>
</feature>
<evidence type="ECO:0000313" key="3">
    <source>
        <dbReference type="EMBL" id="ORY74450.1"/>
    </source>
</evidence>
<dbReference type="PANTHER" id="PTHR13832">
    <property type="entry name" value="PROTEIN PHOSPHATASE 2C"/>
    <property type="match status" value="1"/>
</dbReference>
<dbReference type="Proteomes" id="UP000193920">
    <property type="component" value="Unassembled WGS sequence"/>
</dbReference>
<dbReference type="STRING" id="1754190.A0A1Y2ES92"/>
<evidence type="ECO:0000259" key="2">
    <source>
        <dbReference type="PROSITE" id="PS51746"/>
    </source>
</evidence>
<dbReference type="OrthoDB" id="420076at2759"/>
<evidence type="ECO:0000256" key="1">
    <source>
        <dbReference type="SAM" id="MobiDB-lite"/>
    </source>
</evidence>
<dbReference type="SUPFAM" id="SSF81606">
    <property type="entry name" value="PP2C-like"/>
    <property type="match status" value="1"/>
</dbReference>
<dbReference type="AlphaFoldDB" id="A0A1Y2ES92"/>
<dbReference type="InterPro" id="IPR001932">
    <property type="entry name" value="PPM-type_phosphatase-like_dom"/>
</dbReference>
<dbReference type="InterPro" id="IPR036457">
    <property type="entry name" value="PPM-type-like_dom_sf"/>
</dbReference>
<dbReference type="CDD" id="cd00143">
    <property type="entry name" value="PP2Cc"/>
    <property type="match status" value="1"/>
</dbReference>
<comment type="caution">
    <text evidence="3">The sequence shown here is derived from an EMBL/GenBank/DDBJ whole genome shotgun (WGS) entry which is preliminary data.</text>
</comment>
<keyword evidence="4" id="KW-1185">Reference proteome</keyword>
<accession>A0A1Y2ES92</accession>
<evidence type="ECO:0000313" key="4">
    <source>
        <dbReference type="Proteomes" id="UP000193920"/>
    </source>
</evidence>
<dbReference type="GO" id="GO:0004741">
    <property type="term" value="F:[pyruvate dehydrogenase (acetyl-transferring)]-phosphatase activity"/>
    <property type="evidence" value="ECO:0007669"/>
    <property type="project" value="TreeGrafter"/>
</dbReference>
<feature type="region of interest" description="Disordered" evidence="1">
    <location>
        <begin position="1"/>
        <end position="46"/>
    </location>
</feature>
<dbReference type="Pfam" id="PF00481">
    <property type="entry name" value="PP2C"/>
    <property type="match status" value="1"/>
</dbReference>
<feature type="domain" description="PPM-type phosphatase" evidence="2">
    <location>
        <begin position="55"/>
        <end position="474"/>
    </location>
</feature>
<dbReference type="PROSITE" id="PS51746">
    <property type="entry name" value="PPM_2"/>
    <property type="match status" value="1"/>
</dbReference>
<gene>
    <name evidence="3" type="ORF">LY90DRAFT_378250</name>
</gene>
<reference evidence="3 4" key="1">
    <citation type="submission" date="2016-08" db="EMBL/GenBank/DDBJ databases">
        <title>A Parts List for Fungal Cellulosomes Revealed by Comparative Genomics.</title>
        <authorList>
            <consortium name="DOE Joint Genome Institute"/>
            <person name="Haitjema C.H."/>
            <person name="Gilmore S.P."/>
            <person name="Henske J.K."/>
            <person name="Solomon K.V."/>
            <person name="De Groot R."/>
            <person name="Kuo A."/>
            <person name="Mondo S.J."/>
            <person name="Salamov A.A."/>
            <person name="Labutti K."/>
            <person name="Zhao Z."/>
            <person name="Chiniquy J."/>
            <person name="Barry K."/>
            <person name="Brewer H.M."/>
            <person name="Purvine S.O."/>
            <person name="Wright A.T."/>
            <person name="Boxma B."/>
            <person name="Van Alen T."/>
            <person name="Hackstein J.H."/>
            <person name="Baker S.E."/>
            <person name="Grigoriev I.V."/>
            <person name="O'Malley M.A."/>
        </authorList>
    </citation>
    <scope>NUCLEOTIDE SEQUENCE [LARGE SCALE GENOMIC DNA]</scope>
    <source>
        <strain evidence="3 4">G1</strain>
    </source>
</reference>
<protein>
    <submittedName>
        <fullName evidence="3">Protein serine/threonine phosphatase 2C</fullName>
    </submittedName>
</protein>
<name>A0A1Y2ES92_9FUNG</name>
<organism evidence="3 4">
    <name type="scientific">Neocallimastix californiae</name>
    <dbReference type="NCBI Taxonomy" id="1754190"/>
    <lineage>
        <taxon>Eukaryota</taxon>
        <taxon>Fungi</taxon>
        <taxon>Fungi incertae sedis</taxon>
        <taxon>Chytridiomycota</taxon>
        <taxon>Chytridiomycota incertae sedis</taxon>
        <taxon>Neocallimastigomycetes</taxon>
        <taxon>Neocallimastigales</taxon>
        <taxon>Neocallimastigaceae</taxon>
        <taxon>Neocallimastix</taxon>
    </lineage>
</organism>